<evidence type="ECO:0000313" key="1">
    <source>
        <dbReference type="EMBL" id="GAI01203.1"/>
    </source>
</evidence>
<protein>
    <submittedName>
        <fullName evidence="1">Uncharacterized protein</fullName>
    </submittedName>
</protein>
<dbReference type="AlphaFoldDB" id="X1K3T2"/>
<accession>X1K3T2</accession>
<gene>
    <name evidence="1" type="ORF">S06H3_07935</name>
</gene>
<dbReference type="EMBL" id="BARV01003279">
    <property type="protein sequence ID" value="GAI01203.1"/>
    <property type="molecule type" value="Genomic_DNA"/>
</dbReference>
<reference evidence="1" key="1">
    <citation type="journal article" date="2014" name="Front. Microbiol.">
        <title>High frequency of phylogenetically diverse reductive dehalogenase-homologous genes in deep subseafloor sedimentary metagenomes.</title>
        <authorList>
            <person name="Kawai M."/>
            <person name="Futagami T."/>
            <person name="Toyoda A."/>
            <person name="Takaki Y."/>
            <person name="Nishi S."/>
            <person name="Hori S."/>
            <person name="Arai W."/>
            <person name="Tsubouchi T."/>
            <person name="Morono Y."/>
            <person name="Uchiyama I."/>
            <person name="Ito T."/>
            <person name="Fujiyama A."/>
            <person name="Inagaki F."/>
            <person name="Takami H."/>
        </authorList>
    </citation>
    <scope>NUCLEOTIDE SEQUENCE</scope>
    <source>
        <strain evidence="1">Expedition CK06-06</strain>
    </source>
</reference>
<comment type="caution">
    <text evidence="1">The sequence shown here is derived from an EMBL/GenBank/DDBJ whole genome shotgun (WGS) entry which is preliminary data.</text>
</comment>
<proteinExistence type="predicted"/>
<organism evidence="1">
    <name type="scientific">marine sediment metagenome</name>
    <dbReference type="NCBI Taxonomy" id="412755"/>
    <lineage>
        <taxon>unclassified sequences</taxon>
        <taxon>metagenomes</taxon>
        <taxon>ecological metagenomes</taxon>
    </lineage>
</organism>
<name>X1K3T2_9ZZZZ</name>
<sequence>MNPLKDIIDEAKRQKELWGLLNVGLFSGDYSRFKNIANEYVRLISGLPWH</sequence>